<feature type="chain" id="PRO_5024313795" evidence="1">
    <location>
        <begin position="20"/>
        <end position="249"/>
    </location>
</feature>
<dbReference type="GO" id="GO:0016787">
    <property type="term" value="F:hydrolase activity"/>
    <property type="evidence" value="ECO:0007669"/>
    <property type="project" value="UniProtKB-KW"/>
</dbReference>
<organism evidence="2 5">
    <name type="scientific">Pseudoalteromonas aurantia</name>
    <dbReference type="NCBI Taxonomy" id="43654"/>
    <lineage>
        <taxon>Bacteria</taxon>
        <taxon>Pseudomonadati</taxon>
        <taxon>Pseudomonadota</taxon>
        <taxon>Gammaproteobacteria</taxon>
        <taxon>Alteromonadales</taxon>
        <taxon>Pseudoalteromonadaceae</taxon>
        <taxon>Pseudoalteromonas</taxon>
    </lineage>
</organism>
<sequence>MYKLLSIFMFIITAHHVSAQPKNLYDKERARTIPISISEPANTSVQCTNQSQCSVAFISAGYGVPHNDYTFISELLNNRGYLSIAIRHELKTDPPLSITGNLYQTRLENWQRGVKTLKFVKKTLEKQLTSYDFNNLLLVGHSNGGDISALLANESPSYVKELITLDHRRVPLPRSKAIKVLSIRASDFSADPGVLPSNIEQKQYPSCVIKIDEAQHNDMSDSGPLWLKNRISHIMTNYIKSHKCDTVNH</sequence>
<proteinExistence type="predicted"/>
<evidence type="ECO:0000313" key="4">
    <source>
        <dbReference type="Proteomes" id="UP000307164"/>
    </source>
</evidence>
<dbReference type="Proteomes" id="UP000307217">
    <property type="component" value="Unassembled WGS sequence"/>
</dbReference>
<evidence type="ECO:0000313" key="2">
    <source>
        <dbReference type="EMBL" id="TMO65917.1"/>
    </source>
</evidence>
<dbReference type="Gene3D" id="3.40.50.1820">
    <property type="entry name" value="alpha/beta hydrolase"/>
    <property type="match status" value="1"/>
</dbReference>
<comment type="caution">
    <text evidence="2">The sequence shown here is derived from an EMBL/GenBank/DDBJ whole genome shotgun (WGS) entry which is preliminary data.</text>
</comment>
<accession>A0A5S3V5J5</accession>
<dbReference type="RefSeq" id="WP_138592958.1">
    <property type="nucleotide sequence ID" value="NZ_PNBW01000017.1"/>
</dbReference>
<evidence type="ECO:0000256" key="1">
    <source>
        <dbReference type="SAM" id="SignalP"/>
    </source>
</evidence>
<dbReference type="EMBL" id="PNBW01000017">
    <property type="protein sequence ID" value="TMO78047.1"/>
    <property type="molecule type" value="Genomic_DNA"/>
</dbReference>
<reference evidence="2" key="3">
    <citation type="submission" date="2019-09" db="EMBL/GenBank/DDBJ databases">
        <title>Co-occurence of chitin degradation, pigmentation and bioactivity in marine Pseudoalteromonas.</title>
        <authorList>
            <person name="Sonnenschein E.C."/>
            <person name="Bech P.K."/>
        </authorList>
    </citation>
    <scope>NUCLEOTIDE SEQUENCE</scope>
    <source>
        <strain evidence="2">S3790</strain>
        <strain evidence="3 4">S3895</strain>
    </source>
</reference>
<dbReference type="Proteomes" id="UP000307164">
    <property type="component" value="Unassembled WGS sequence"/>
</dbReference>
<protein>
    <submittedName>
        <fullName evidence="2">Alpha/beta hydrolase</fullName>
    </submittedName>
</protein>
<evidence type="ECO:0000313" key="5">
    <source>
        <dbReference type="Proteomes" id="UP000307217"/>
    </source>
</evidence>
<keyword evidence="4" id="KW-1185">Reference proteome</keyword>
<gene>
    <name evidence="2" type="ORF">CWC19_16980</name>
    <name evidence="3" type="ORF">CWC20_02555</name>
</gene>
<name>A0A5S3V5J5_9GAMM</name>
<feature type="signal peptide" evidence="1">
    <location>
        <begin position="1"/>
        <end position="19"/>
    </location>
</feature>
<dbReference type="OrthoDB" id="9814760at2"/>
<keyword evidence="2" id="KW-0378">Hydrolase</keyword>
<dbReference type="EMBL" id="PNBX01000082">
    <property type="protein sequence ID" value="TMO65917.1"/>
    <property type="molecule type" value="Genomic_DNA"/>
</dbReference>
<reference evidence="4 5" key="1">
    <citation type="submission" date="2018-01" db="EMBL/GenBank/DDBJ databases">
        <authorList>
            <person name="Paulsen S."/>
            <person name="Gram L.K."/>
        </authorList>
    </citation>
    <scope>NUCLEOTIDE SEQUENCE [LARGE SCALE GENOMIC DNA]</scope>
    <source>
        <strain evidence="2 5">S3790</strain>
        <strain evidence="3 4">S3895</strain>
    </source>
</reference>
<evidence type="ECO:0000313" key="3">
    <source>
        <dbReference type="EMBL" id="TMO78047.1"/>
    </source>
</evidence>
<dbReference type="InterPro" id="IPR029058">
    <property type="entry name" value="AB_hydrolase_fold"/>
</dbReference>
<dbReference type="AlphaFoldDB" id="A0A5S3V5J5"/>
<dbReference type="SUPFAM" id="SSF53474">
    <property type="entry name" value="alpha/beta-Hydrolases"/>
    <property type="match status" value="1"/>
</dbReference>
<keyword evidence="1" id="KW-0732">Signal</keyword>
<reference evidence="5" key="2">
    <citation type="submission" date="2019-06" db="EMBL/GenBank/DDBJ databases">
        <title>Co-occurence of chitin degradation, pigmentation and bioactivity in marine Pseudoalteromonas.</title>
        <authorList>
            <person name="Sonnenschein E.C."/>
            <person name="Bech P.K."/>
        </authorList>
    </citation>
    <scope>NUCLEOTIDE SEQUENCE [LARGE SCALE GENOMIC DNA]</scope>
    <source>
        <strain evidence="5">S3790</strain>
    </source>
</reference>